<dbReference type="Pfam" id="PF26146">
    <property type="entry name" value="PI-PLC_X"/>
    <property type="match status" value="1"/>
</dbReference>
<organism evidence="1 2">
    <name type="scientific">Ophiocordyceps polyrhachis-furcata BCC 54312</name>
    <dbReference type="NCBI Taxonomy" id="1330021"/>
    <lineage>
        <taxon>Eukaryota</taxon>
        <taxon>Fungi</taxon>
        <taxon>Dikarya</taxon>
        <taxon>Ascomycota</taxon>
        <taxon>Pezizomycotina</taxon>
        <taxon>Sordariomycetes</taxon>
        <taxon>Hypocreomycetidae</taxon>
        <taxon>Hypocreales</taxon>
        <taxon>Ophiocordycipitaceae</taxon>
        <taxon>Ophiocordyceps</taxon>
    </lineage>
</organism>
<protein>
    <recommendedName>
        <fullName evidence="3">Phosphatidylinositol-specific phospholipase C X domain-containing protein</fullName>
    </recommendedName>
</protein>
<dbReference type="GO" id="GO:0008081">
    <property type="term" value="F:phosphoric diester hydrolase activity"/>
    <property type="evidence" value="ECO:0007669"/>
    <property type="project" value="InterPro"/>
</dbReference>
<keyword evidence="2" id="KW-1185">Reference proteome</keyword>
<dbReference type="SUPFAM" id="SSF51695">
    <property type="entry name" value="PLC-like phosphodiesterases"/>
    <property type="match status" value="1"/>
</dbReference>
<dbReference type="GO" id="GO:0006629">
    <property type="term" value="P:lipid metabolic process"/>
    <property type="evidence" value="ECO:0007669"/>
    <property type="project" value="InterPro"/>
</dbReference>
<gene>
    <name evidence="1" type="ORF">L249_2182</name>
</gene>
<dbReference type="AlphaFoldDB" id="A0A367LRD4"/>
<name>A0A367LRD4_9HYPO</name>
<dbReference type="InterPro" id="IPR051057">
    <property type="entry name" value="PI-PLC_domain"/>
</dbReference>
<dbReference type="InterPro" id="IPR017946">
    <property type="entry name" value="PLC-like_Pdiesterase_TIM-brl"/>
</dbReference>
<dbReference type="PANTHER" id="PTHR13593:SF80">
    <property type="entry name" value="PLC-LIKE PHOSPHODIESTERASE"/>
    <property type="match status" value="1"/>
</dbReference>
<dbReference type="Gene3D" id="3.20.20.190">
    <property type="entry name" value="Phosphatidylinositol (PI) phosphodiesterase"/>
    <property type="match status" value="1"/>
</dbReference>
<dbReference type="STRING" id="1330021.A0A367LRD4"/>
<evidence type="ECO:0000313" key="1">
    <source>
        <dbReference type="EMBL" id="RCI16910.1"/>
    </source>
</evidence>
<evidence type="ECO:0000313" key="2">
    <source>
        <dbReference type="Proteomes" id="UP000253664"/>
    </source>
</evidence>
<dbReference type="Proteomes" id="UP000253664">
    <property type="component" value="Unassembled WGS sequence"/>
</dbReference>
<proteinExistence type="predicted"/>
<reference evidence="1 2" key="1">
    <citation type="journal article" date="2015" name="BMC Genomics">
        <title>Insights from the genome of Ophiocordyceps polyrhachis-furcata to pathogenicity and host specificity in insect fungi.</title>
        <authorList>
            <person name="Wichadakul D."/>
            <person name="Kobmoo N."/>
            <person name="Ingsriswang S."/>
            <person name="Tangphatsornruang S."/>
            <person name="Chantasingh D."/>
            <person name="Luangsa-ard J.J."/>
            <person name="Eurwilaichitr L."/>
        </authorList>
    </citation>
    <scope>NUCLEOTIDE SEQUENCE [LARGE SCALE GENOMIC DNA]</scope>
    <source>
        <strain evidence="1 2">BCC 54312</strain>
    </source>
</reference>
<sequence length="503" mass="53475">MRARSSSRRWRRRAVATRGRDRLASVRPLAAAGMTIITHSPLFKPWHIVSHPPPFSLSIFHFRPPLLTLTLSSYFPSLPSLRLSYKLKGGGEEGGGTLALLPLTPSPSLNHLHSPSHRCIMPSLRAVVATLASLAVTAAAAAPATAGSDAAAAACNNSPALCSRAYNKMTHLGAHDSSFLRDKSTNNSPAGNQFRNATLALDAGLRLLQTQLHKVESAQNDVERLRLCHSSCGILDAGPLDTWLRAVADWMGRNPNDVVTLLIVNADNVSPREIGAAFQRTGLDRIAYKSPPTAPAPTWPTLQTMISQGTRLVVFVTNTATAPDAPYLIPEFDHVFETGFEITQLDGFNSTLDRPRRLGDGQSAVKAGFMGLVNHFKYQTIGTGLLKSLAKSVGISANIMVPDADNAKTVNSPSLSAPGSLGRHLDECRTRWGQAPTFVLVDFWDVAGPLEAVDSLNGLGYGSVSGRTVVVPGPVTASAGREGACGMFVAVFLAVSASALVLL</sequence>
<dbReference type="EMBL" id="LKCN02000001">
    <property type="protein sequence ID" value="RCI16910.1"/>
    <property type="molecule type" value="Genomic_DNA"/>
</dbReference>
<evidence type="ECO:0008006" key="3">
    <source>
        <dbReference type="Google" id="ProtNLM"/>
    </source>
</evidence>
<dbReference type="OrthoDB" id="7984201at2759"/>
<dbReference type="PANTHER" id="PTHR13593">
    <property type="match status" value="1"/>
</dbReference>
<comment type="caution">
    <text evidence="1">The sequence shown here is derived from an EMBL/GenBank/DDBJ whole genome shotgun (WGS) entry which is preliminary data.</text>
</comment>
<accession>A0A367LRD4</accession>